<keyword evidence="4" id="KW-0808">Transferase</keyword>
<dbReference type="Pfam" id="PF08448">
    <property type="entry name" value="PAS_4"/>
    <property type="match status" value="1"/>
</dbReference>
<dbReference type="SMART" id="SM00911">
    <property type="entry name" value="HWE_HK"/>
    <property type="match status" value="1"/>
</dbReference>
<evidence type="ECO:0000256" key="7">
    <source>
        <dbReference type="ARBA" id="ARBA00022840"/>
    </source>
</evidence>
<gene>
    <name evidence="9" type="ORF">E3C22_23120</name>
</gene>
<sequence length="392" mass="42632">MPADPAEGRTAHPLLVGGGRMGEAIRAFDWSKTSLGPMSAWPLALLNTLRTVLATRQPICLWWGPELLQFHNDAYLPMLAGRPADALGAPFRKFWADVWGDVEGFVDEALAGRGTWIEDLPLQMVRDGEARPTFWTFSYSPLHDDDGTVAGLINIVTETTTTVRQRAALEAEAERRMVALASLKEAEKRQRVLQRELTHRMKNTLAMVQSVVTQSLRHATGIKEGATLASQRIHALAKAQDMLTDTNWEVADIGNVVEAAVSPHRDHPHRFTIDGPEHDLTAQQALGLSLALHELGTNAAKYGALSTDGGVVDLRWSVSGEGALSFRWSEGGGPPVVAAPERQGFGTRLTTRVVPFYFDGHAAIEYRPDGVVYSLTGGPRVAEPNRSGALAP</sequence>
<keyword evidence="7" id="KW-0067">ATP-binding</keyword>
<dbReference type="GO" id="GO:0005524">
    <property type="term" value="F:ATP binding"/>
    <property type="evidence" value="ECO:0007669"/>
    <property type="project" value="UniProtKB-KW"/>
</dbReference>
<protein>
    <recommendedName>
        <fullName evidence="2">histidine kinase</fullName>
        <ecNumber evidence="2">2.7.13.3</ecNumber>
    </recommendedName>
</protein>
<keyword evidence="6 9" id="KW-0418">Kinase</keyword>
<comment type="caution">
    <text evidence="9">The sequence shown here is derived from an EMBL/GenBank/DDBJ whole genome shotgun (WGS) entry which is preliminary data.</text>
</comment>
<organism evidence="9 10">
    <name type="scientific">Jiella endophytica</name>
    <dbReference type="NCBI Taxonomy" id="2558362"/>
    <lineage>
        <taxon>Bacteria</taxon>
        <taxon>Pseudomonadati</taxon>
        <taxon>Pseudomonadota</taxon>
        <taxon>Alphaproteobacteria</taxon>
        <taxon>Hyphomicrobiales</taxon>
        <taxon>Aurantimonadaceae</taxon>
        <taxon>Jiella</taxon>
    </lineage>
</organism>
<proteinExistence type="predicted"/>
<dbReference type="InterPro" id="IPR036890">
    <property type="entry name" value="HATPase_C_sf"/>
</dbReference>
<dbReference type="Gene3D" id="3.30.450.20">
    <property type="entry name" value="PAS domain"/>
    <property type="match status" value="1"/>
</dbReference>
<evidence type="ECO:0000313" key="9">
    <source>
        <dbReference type="EMBL" id="TFF17863.1"/>
    </source>
</evidence>
<dbReference type="PANTHER" id="PTHR41523">
    <property type="entry name" value="TWO-COMPONENT SYSTEM SENSOR PROTEIN"/>
    <property type="match status" value="1"/>
</dbReference>
<keyword evidence="5" id="KW-0547">Nucleotide-binding</keyword>
<dbReference type="Pfam" id="PF07536">
    <property type="entry name" value="HWE_HK"/>
    <property type="match status" value="1"/>
</dbReference>
<evidence type="ECO:0000256" key="6">
    <source>
        <dbReference type="ARBA" id="ARBA00022777"/>
    </source>
</evidence>
<feature type="domain" description="Signal transduction histidine kinase HWE region" evidence="8">
    <location>
        <begin position="196"/>
        <end position="277"/>
    </location>
</feature>
<evidence type="ECO:0000256" key="4">
    <source>
        <dbReference type="ARBA" id="ARBA00022679"/>
    </source>
</evidence>
<dbReference type="SUPFAM" id="SSF55785">
    <property type="entry name" value="PYP-like sensor domain (PAS domain)"/>
    <property type="match status" value="1"/>
</dbReference>
<dbReference type="EC" id="2.7.13.3" evidence="2"/>
<keyword evidence="10" id="KW-1185">Reference proteome</keyword>
<dbReference type="RefSeq" id="WP_134764253.1">
    <property type="nucleotide sequence ID" value="NZ_SOZD01000013.1"/>
</dbReference>
<dbReference type="PANTHER" id="PTHR41523:SF7">
    <property type="entry name" value="HISTIDINE KINASE"/>
    <property type="match status" value="1"/>
</dbReference>
<accession>A0A4Y8R908</accession>
<evidence type="ECO:0000256" key="3">
    <source>
        <dbReference type="ARBA" id="ARBA00022553"/>
    </source>
</evidence>
<dbReference type="InterPro" id="IPR035965">
    <property type="entry name" value="PAS-like_dom_sf"/>
</dbReference>
<evidence type="ECO:0000313" key="10">
    <source>
        <dbReference type="Proteomes" id="UP000298179"/>
    </source>
</evidence>
<reference evidence="9 10" key="1">
    <citation type="submission" date="2019-03" db="EMBL/GenBank/DDBJ databases">
        <title>Jiella endophytica sp. nov., a novel endophytic bacterium isolated from root of Ficus microcarpa Linn. f.</title>
        <authorList>
            <person name="Tuo L."/>
        </authorList>
    </citation>
    <scope>NUCLEOTIDE SEQUENCE [LARGE SCALE GENOMIC DNA]</scope>
    <source>
        <strain evidence="9 10">CBS5Q-3</strain>
    </source>
</reference>
<dbReference type="AlphaFoldDB" id="A0A4Y8R908"/>
<evidence type="ECO:0000259" key="8">
    <source>
        <dbReference type="SMART" id="SM00911"/>
    </source>
</evidence>
<dbReference type="EMBL" id="SOZD01000013">
    <property type="protein sequence ID" value="TFF17863.1"/>
    <property type="molecule type" value="Genomic_DNA"/>
</dbReference>
<evidence type="ECO:0000256" key="1">
    <source>
        <dbReference type="ARBA" id="ARBA00000085"/>
    </source>
</evidence>
<name>A0A4Y8R908_9HYPH</name>
<dbReference type="OrthoDB" id="341208at2"/>
<dbReference type="GO" id="GO:0004673">
    <property type="term" value="F:protein histidine kinase activity"/>
    <property type="evidence" value="ECO:0007669"/>
    <property type="project" value="UniProtKB-EC"/>
</dbReference>
<dbReference type="InterPro" id="IPR013656">
    <property type="entry name" value="PAS_4"/>
</dbReference>
<dbReference type="Gene3D" id="3.30.565.10">
    <property type="entry name" value="Histidine kinase-like ATPase, C-terminal domain"/>
    <property type="match status" value="1"/>
</dbReference>
<dbReference type="Proteomes" id="UP000298179">
    <property type="component" value="Unassembled WGS sequence"/>
</dbReference>
<evidence type="ECO:0000256" key="5">
    <source>
        <dbReference type="ARBA" id="ARBA00022741"/>
    </source>
</evidence>
<keyword evidence="3" id="KW-0597">Phosphoprotein</keyword>
<comment type="catalytic activity">
    <reaction evidence="1">
        <text>ATP + protein L-histidine = ADP + protein N-phospho-L-histidine.</text>
        <dbReference type="EC" id="2.7.13.3"/>
    </reaction>
</comment>
<dbReference type="InterPro" id="IPR011102">
    <property type="entry name" value="Sig_transdc_His_kinase_HWE"/>
</dbReference>
<evidence type="ECO:0000256" key="2">
    <source>
        <dbReference type="ARBA" id="ARBA00012438"/>
    </source>
</evidence>